<keyword evidence="1" id="KW-0689">Ribosomal protein</keyword>
<dbReference type="Pfam" id="PF01776">
    <property type="entry name" value="Ribosomal_L22e"/>
    <property type="match status" value="1"/>
</dbReference>
<sequence>MSEVKSFTINVKDLSFKSEQHVLDLIRYLSEALPQITLDRNGNDINVEMPNKLSKRTLKLRIKKFLHKKGLYNDYRPISYKTTETEGYI</sequence>
<proteinExistence type="predicted"/>
<dbReference type="AlphaFoldDB" id="X1FDZ3"/>
<dbReference type="InterPro" id="IPR002671">
    <property type="entry name" value="Ribosomal_eL22"/>
</dbReference>
<dbReference type="GO" id="GO:0003735">
    <property type="term" value="F:structural constituent of ribosome"/>
    <property type="evidence" value="ECO:0007669"/>
    <property type="project" value="InterPro"/>
</dbReference>
<evidence type="ECO:0000313" key="3">
    <source>
        <dbReference type="EMBL" id="GAH18948.1"/>
    </source>
</evidence>
<gene>
    <name evidence="3" type="ORF">S03H2_06535</name>
</gene>
<evidence type="ECO:0000256" key="2">
    <source>
        <dbReference type="ARBA" id="ARBA00023274"/>
    </source>
</evidence>
<dbReference type="GO" id="GO:1990904">
    <property type="term" value="C:ribonucleoprotein complex"/>
    <property type="evidence" value="ECO:0007669"/>
    <property type="project" value="UniProtKB-KW"/>
</dbReference>
<reference evidence="3" key="1">
    <citation type="journal article" date="2014" name="Front. Microbiol.">
        <title>High frequency of phylogenetically diverse reductive dehalogenase-homologous genes in deep subseafloor sedimentary metagenomes.</title>
        <authorList>
            <person name="Kawai M."/>
            <person name="Futagami T."/>
            <person name="Toyoda A."/>
            <person name="Takaki Y."/>
            <person name="Nishi S."/>
            <person name="Hori S."/>
            <person name="Arai W."/>
            <person name="Tsubouchi T."/>
            <person name="Morono Y."/>
            <person name="Uchiyama I."/>
            <person name="Ito T."/>
            <person name="Fujiyama A."/>
            <person name="Inagaki F."/>
            <person name="Takami H."/>
        </authorList>
    </citation>
    <scope>NUCLEOTIDE SEQUENCE</scope>
    <source>
        <strain evidence="3">Expedition CK06-06</strain>
    </source>
</reference>
<name>X1FDZ3_9ZZZZ</name>
<dbReference type="InterPro" id="IPR038526">
    <property type="entry name" value="Ribosomal_eL22_sf"/>
</dbReference>
<accession>X1FDZ3</accession>
<organism evidence="3">
    <name type="scientific">marine sediment metagenome</name>
    <dbReference type="NCBI Taxonomy" id="412755"/>
    <lineage>
        <taxon>unclassified sequences</taxon>
        <taxon>metagenomes</taxon>
        <taxon>ecological metagenomes</taxon>
    </lineage>
</organism>
<protein>
    <submittedName>
        <fullName evidence="3">Uncharacterized protein</fullName>
    </submittedName>
</protein>
<dbReference type="GO" id="GO:0006412">
    <property type="term" value="P:translation"/>
    <property type="evidence" value="ECO:0007669"/>
    <property type="project" value="InterPro"/>
</dbReference>
<evidence type="ECO:0000256" key="1">
    <source>
        <dbReference type="ARBA" id="ARBA00022980"/>
    </source>
</evidence>
<dbReference type="EMBL" id="BARU01002881">
    <property type="protein sequence ID" value="GAH18948.1"/>
    <property type="molecule type" value="Genomic_DNA"/>
</dbReference>
<comment type="caution">
    <text evidence="3">The sequence shown here is derived from an EMBL/GenBank/DDBJ whole genome shotgun (WGS) entry which is preliminary data.</text>
</comment>
<dbReference type="Gene3D" id="3.30.1360.210">
    <property type="match status" value="1"/>
</dbReference>
<dbReference type="GO" id="GO:0005840">
    <property type="term" value="C:ribosome"/>
    <property type="evidence" value="ECO:0007669"/>
    <property type="project" value="UniProtKB-KW"/>
</dbReference>
<keyword evidence="2" id="KW-0687">Ribonucleoprotein</keyword>